<dbReference type="PANTHER" id="PTHR12558">
    <property type="entry name" value="CELL DIVISION CYCLE 16,23,27"/>
    <property type="match status" value="1"/>
</dbReference>
<dbReference type="InterPro" id="IPR019734">
    <property type="entry name" value="TPR_rpt"/>
</dbReference>
<accession>A0A8J3VDM8</accession>
<evidence type="ECO:0008006" key="3">
    <source>
        <dbReference type="Google" id="ProtNLM"/>
    </source>
</evidence>
<dbReference type="SMART" id="SM00028">
    <property type="entry name" value="TPR"/>
    <property type="match status" value="3"/>
</dbReference>
<sequence>MPGPVTYVPPRPDDRPTSYRQYRLADQLIELATVERRTDVPPPAMWQAAQDHIDDPALLMAMARSAFDRAYYRIAASLALKAAEGGSEEAGRILANLAQIQGQNELAMVWRLWCARNTTDSDVTWRLAQAYEEKGDTTAARHWWRRTIELDRGRAISDLLPTLRANGWLLDAVEWLRSAADTGHSSALAAVARLLDEAGQAAEALIWYERAAAAGDEYDASNLAHQLAELGRHEEAAAVWQQRAELGNGLAMVYLAKCQLAMGADPYVWLEKAIPTGSKGYLKIIVPLLTEAGRVDDAVRLILLHAEGGDFRAVARASNWLIRLGRSEDARQVWLPLVESGDPTAMLYLGRLLEAAGEQDAAERMYHAAAVAGDISALRQLADLHLARGEPDAAITLWQSAVDADRTWAVVPLAELLTANCRRPEAEALARESAERGNRSAMQFLGENLFDPVEAEGWLRAAARDSVEGARALANWFENAGRTNEAAEVWQPFVRRGDHRSLRRMIDVLRRAGDLDSVDRLHRTAIETGHLGAKSFLDTDEALACYGIEPGGASAAPWSIQPPPGWCP</sequence>
<dbReference type="AlphaFoldDB" id="A0A8J3VDM8"/>
<dbReference type="Proteomes" id="UP000612899">
    <property type="component" value="Unassembled WGS sequence"/>
</dbReference>
<dbReference type="EMBL" id="BONY01000004">
    <property type="protein sequence ID" value="GIH02860.1"/>
    <property type="molecule type" value="Genomic_DNA"/>
</dbReference>
<keyword evidence="2" id="KW-1185">Reference proteome</keyword>
<dbReference type="InterPro" id="IPR011990">
    <property type="entry name" value="TPR-like_helical_dom_sf"/>
</dbReference>
<protein>
    <recommendedName>
        <fullName evidence="3">Sel1 repeat family protein</fullName>
    </recommendedName>
</protein>
<dbReference type="SUPFAM" id="SSF81901">
    <property type="entry name" value="HCP-like"/>
    <property type="match status" value="3"/>
</dbReference>
<organism evidence="1 2">
    <name type="scientific">Rhizocola hellebori</name>
    <dbReference type="NCBI Taxonomy" id="1392758"/>
    <lineage>
        <taxon>Bacteria</taxon>
        <taxon>Bacillati</taxon>
        <taxon>Actinomycetota</taxon>
        <taxon>Actinomycetes</taxon>
        <taxon>Micromonosporales</taxon>
        <taxon>Micromonosporaceae</taxon>
        <taxon>Rhizocola</taxon>
    </lineage>
</organism>
<comment type="caution">
    <text evidence="1">The sequence shown here is derived from an EMBL/GenBank/DDBJ whole genome shotgun (WGS) entry which is preliminary data.</text>
</comment>
<evidence type="ECO:0000313" key="1">
    <source>
        <dbReference type="EMBL" id="GIH02860.1"/>
    </source>
</evidence>
<proteinExistence type="predicted"/>
<dbReference type="PANTHER" id="PTHR12558:SF13">
    <property type="entry name" value="CELL DIVISION CYCLE PROTEIN 27 HOMOLOG"/>
    <property type="match status" value="1"/>
</dbReference>
<dbReference type="Gene3D" id="1.25.40.10">
    <property type="entry name" value="Tetratricopeptide repeat domain"/>
    <property type="match status" value="3"/>
</dbReference>
<name>A0A8J3VDM8_9ACTN</name>
<evidence type="ECO:0000313" key="2">
    <source>
        <dbReference type="Proteomes" id="UP000612899"/>
    </source>
</evidence>
<reference evidence="1" key="1">
    <citation type="submission" date="2021-01" db="EMBL/GenBank/DDBJ databases">
        <title>Whole genome shotgun sequence of Rhizocola hellebori NBRC 109834.</title>
        <authorList>
            <person name="Komaki H."/>
            <person name="Tamura T."/>
        </authorList>
    </citation>
    <scope>NUCLEOTIDE SEQUENCE</scope>
    <source>
        <strain evidence="1">NBRC 109834</strain>
    </source>
</reference>
<gene>
    <name evidence="1" type="ORF">Rhe02_09270</name>
</gene>